<evidence type="ECO:0000256" key="17">
    <source>
        <dbReference type="ARBA" id="ARBA00023286"/>
    </source>
</evidence>
<evidence type="ECO:0000256" key="15">
    <source>
        <dbReference type="ARBA" id="ARBA00023257"/>
    </source>
</evidence>
<accession>A0A8U7N793</accession>
<keyword evidence="10 22" id="KW-1015">Disulfide bond</keyword>
<keyword evidence="2 24" id="KW-0813">Transport</keyword>
<keyword evidence="29" id="KW-1185">Reference proteome</keyword>
<evidence type="ECO:0000256" key="23">
    <source>
        <dbReference type="PIRSR" id="PIRSR608127-53"/>
    </source>
</evidence>
<evidence type="ECO:0000256" key="9">
    <source>
        <dbReference type="ARBA" id="ARBA00023136"/>
    </source>
</evidence>
<dbReference type="GO" id="GO:0005254">
    <property type="term" value="F:chloride channel activity"/>
    <property type="evidence" value="ECO:0007669"/>
    <property type="project" value="UniProtKB-KW"/>
</dbReference>
<dbReference type="Pfam" id="PF02931">
    <property type="entry name" value="Neur_chan_LBD"/>
    <property type="match status" value="1"/>
</dbReference>
<evidence type="ECO:0000256" key="10">
    <source>
        <dbReference type="ARBA" id="ARBA00023157"/>
    </source>
</evidence>
<keyword evidence="17" id="KW-1071">Ligand-gated ion channel</keyword>
<dbReference type="Proteomes" id="UP000694553">
    <property type="component" value="Unassembled WGS sequence"/>
</dbReference>
<evidence type="ECO:0000256" key="14">
    <source>
        <dbReference type="ARBA" id="ARBA00023214"/>
    </source>
</evidence>
<sequence>MACCALSPPQPWSQEALAPNPMPRDVVGRGFAEAGTGKMWACDTRAVADEGKSHQDPSRRKGSPQHAGRALEWTQRRHSRLPWQLSVPTGCQNVPADLWCQQAAANPSPLPRRLVSGREEIKAASRSSPQPMSPSDFLDKLMGRTSGYDARIRPNFKGPPVNVTCNIFINSFGSVTETTMDYRVNVFLRQQWNDPRLAYREYPDDSLDLDPSMLDSIWKPDLFFANEKGANFHEVTTDNKLLRIFKNGNVLYSIRLTLILSCPMDLKNFPMDIQTCTMQLESCEYLKGFKLCFISLFPSHPLPFHAIPKAGSSLFLRDISRKKQLFRVGLNRVRVPIPWLPTSPPVGYTMNDLIFEWLEEQEAVQVAEGLTLPQFILRDEKDLGYCTKYYNTGKFTCIEVKFHLERQMGYYLIQMYIPSLLIVILSWVSFWINMDAAPARVGLGITTVLTMTTQSAGSRASLPKVSYVKAIDIWMAVCLLFVFAALLEYAAVNFVSRQHKEFMRLRRRQRRQRMEEELSRESRFYLRGYGLGHCLQPKEGAGEGPGVYSPPPGSAVLREGDSLCRRYIDRAKRIDTISRAVFPFTFLVFNIFYWVVYKVLRSEDIHLVP</sequence>
<accession>A0A8C3GVX9</accession>
<keyword evidence="4 24" id="KW-0812">Transmembrane</keyword>
<evidence type="ECO:0000256" key="3">
    <source>
        <dbReference type="ARBA" id="ARBA00022475"/>
    </source>
</evidence>
<dbReference type="PRINTS" id="PR01673">
    <property type="entry name" value="GLYRALPHA"/>
</dbReference>
<dbReference type="GO" id="GO:0022824">
    <property type="term" value="F:transmitter-gated monoatomic ion channel activity"/>
    <property type="evidence" value="ECO:0007669"/>
    <property type="project" value="InterPro"/>
</dbReference>
<keyword evidence="16" id="KW-0966">Cell projection</keyword>
<dbReference type="InterPro" id="IPR036719">
    <property type="entry name" value="Neuro-gated_channel_TM_sf"/>
</dbReference>
<evidence type="ECO:0000256" key="11">
    <source>
        <dbReference type="ARBA" id="ARBA00023170"/>
    </source>
</evidence>
<gene>
    <name evidence="28" type="primary">LOC116451024</name>
</gene>
<dbReference type="InterPro" id="IPR018000">
    <property type="entry name" value="Neurotransmitter_ion_chnl_CS"/>
</dbReference>
<dbReference type="FunFam" id="1.20.58.390:FF:000003">
    <property type="entry name" value="Glycine receptor alpha 2 subunit"/>
    <property type="match status" value="1"/>
</dbReference>
<evidence type="ECO:0000256" key="25">
    <source>
        <dbReference type="SAM" id="MobiDB-lite"/>
    </source>
</evidence>
<keyword evidence="9 24" id="KW-0472">Membrane</keyword>
<keyword evidence="14" id="KW-0868">Chloride</keyword>
<feature type="transmembrane region" description="Helical" evidence="24">
    <location>
        <begin position="410"/>
        <end position="432"/>
    </location>
</feature>
<evidence type="ECO:0000259" key="27">
    <source>
        <dbReference type="Pfam" id="PF02932"/>
    </source>
</evidence>
<feature type="transmembrane region" description="Helical" evidence="24">
    <location>
        <begin position="473"/>
        <end position="496"/>
    </location>
</feature>
<organism evidence="28 29">
    <name type="scientific">Corvus moneduloides</name>
    <name type="common">New Caledonian crow</name>
    <dbReference type="NCBI Taxonomy" id="1196302"/>
    <lineage>
        <taxon>Eukaryota</taxon>
        <taxon>Metazoa</taxon>
        <taxon>Chordata</taxon>
        <taxon>Craniata</taxon>
        <taxon>Vertebrata</taxon>
        <taxon>Euteleostomi</taxon>
        <taxon>Archelosauria</taxon>
        <taxon>Archosauria</taxon>
        <taxon>Dinosauria</taxon>
        <taxon>Saurischia</taxon>
        <taxon>Theropoda</taxon>
        <taxon>Coelurosauria</taxon>
        <taxon>Aves</taxon>
        <taxon>Neognathae</taxon>
        <taxon>Neoaves</taxon>
        <taxon>Telluraves</taxon>
        <taxon>Australaves</taxon>
        <taxon>Passeriformes</taxon>
        <taxon>Corvoidea</taxon>
        <taxon>Corvidae</taxon>
        <taxon>Corvus</taxon>
    </lineage>
</organism>
<protein>
    <submittedName>
        <fullName evidence="28">Uncharacterized protein</fullName>
    </submittedName>
</protein>
<dbReference type="Ensembl" id="ENSCMUT00000010531.2">
    <property type="protein sequence ID" value="ENSCMUP00000009792.2"/>
    <property type="gene ID" value="ENSCMUG00000006276.2"/>
</dbReference>
<evidence type="ECO:0000259" key="26">
    <source>
        <dbReference type="Pfam" id="PF02931"/>
    </source>
</evidence>
<keyword evidence="5" id="KW-0732">Signal</keyword>
<feature type="disulfide bond" evidence="22">
    <location>
        <begin position="386"/>
        <end position="397"/>
    </location>
</feature>
<dbReference type="InterPro" id="IPR006202">
    <property type="entry name" value="Neur_chan_lig-bd"/>
</dbReference>
<evidence type="ECO:0000256" key="16">
    <source>
        <dbReference type="ARBA" id="ARBA00023273"/>
    </source>
</evidence>
<evidence type="ECO:0000256" key="21">
    <source>
        <dbReference type="PIRSR" id="PIRSR608127-51"/>
    </source>
</evidence>
<evidence type="ECO:0000256" key="20">
    <source>
        <dbReference type="ARBA" id="ARBA00034104"/>
    </source>
</evidence>
<evidence type="ECO:0000256" key="24">
    <source>
        <dbReference type="RuleBase" id="RU000687"/>
    </source>
</evidence>
<feature type="disulfide bond" evidence="22">
    <location>
        <begin position="262"/>
        <end position="276"/>
    </location>
</feature>
<keyword evidence="3" id="KW-1003">Cell membrane</keyword>
<dbReference type="InterPro" id="IPR038050">
    <property type="entry name" value="Neuro_actylchol_rec"/>
</dbReference>
<evidence type="ECO:0000313" key="29">
    <source>
        <dbReference type="Proteomes" id="UP000694553"/>
    </source>
</evidence>
<evidence type="ECO:0000256" key="13">
    <source>
        <dbReference type="ARBA" id="ARBA00023180"/>
    </source>
</evidence>
<feature type="domain" description="Neurotransmitter-gated ion-channel ligand-binding" evidence="26">
    <location>
        <begin position="139"/>
        <end position="285"/>
    </location>
</feature>
<reference evidence="28" key="2">
    <citation type="submission" date="2025-08" db="UniProtKB">
        <authorList>
            <consortium name="Ensembl"/>
        </authorList>
    </citation>
    <scope>IDENTIFICATION</scope>
</reference>
<keyword evidence="8 24" id="KW-0406">Ion transport</keyword>
<dbReference type="AlphaFoldDB" id="A0A8C3GVX9"/>
<dbReference type="GO" id="GO:0004888">
    <property type="term" value="F:transmembrane signaling receptor activity"/>
    <property type="evidence" value="ECO:0007669"/>
    <property type="project" value="InterPro"/>
</dbReference>
<name>A0A8C3GVX9_CORMO</name>
<comment type="similarity">
    <text evidence="24">Belongs to the ligand-gated ion channel (TC 1.A.9) family.</text>
</comment>
<dbReference type="SUPFAM" id="SSF63712">
    <property type="entry name" value="Nicotinic receptor ligand binding domain-like"/>
    <property type="match status" value="1"/>
</dbReference>
<dbReference type="SUPFAM" id="SSF90112">
    <property type="entry name" value="Neurotransmitter-gated ion-channel transmembrane pore"/>
    <property type="match status" value="1"/>
</dbReference>
<keyword evidence="11" id="KW-0675">Receptor</keyword>
<evidence type="ECO:0000256" key="7">
    <source>
        <dbReference type="ARBA" id="ARBA00023018"/>
    </source>
</evidence>
<dbReference type="PRINTS" id="PR00252">
    <property type="entry name" value="NRIONCHANNEL"/>
</dbReference>
<dbReference type="GO" id="GO:0016594">
    <property type="term" value="F:glycine binding"/>
    <property type="evidence" value="ECO:0007669"/>
    <property type="project" value="InterPro"/>
</dbReference>
<dbReference type="PROSITE" id="PS00236">
    <property type="entry name" value="NEUROTR_ION_CHANNEL"/>
    <property type="match status" value="1"/>
</dbReference>
<keyword evidence="12" id="KW-0869">Chloride channel</keyword>
<feature type="compositionally biased region" description="Basic and acidic residues" evidence="25">
    <location>
        <begin position="48"/>
        <end position="59"/>
    </location>
</feature>
<keyword evidence="15" id="KW-0628">Postsynaptic cell membrane</keyword>
<dbReference type="PANTHER" id="PTHR18945">
    <property type="entry name" value="NEUROTRANSMITTER GATED ION CHANNEL"/>
    <property type="match status" value="1"/>
</dbReference>
<dbReference type="FunFam" id="2.70.170.10:FF:000014">
    <property type="entry name" value="Glycine receptor subunit beta"/>
    <property type="match status" value="1"/>
</dbReference>
<dbReference type="PRINTS" id="PR00253">
    <property type="entry name" value="GABAARECEPTR"/>
</dbReference>
<dbReference type="InterPro" id="IPR008127">
    <property type="entry name" value="Glycine_rcpt_A"/>
</dbReference>
<evidence type="ECO:0000256" key="19">
    <source>
        <dbReference type="ARBA" id="ARBA00024167"/>
    </source>
</evidence>
<feature type="transmembrane region" description="Helical" evidence="24">
    <location>
        <begin position="580"/>
        <end position="600"/>
    </location>
</feature>
<reference evidence="28" key="3">
    <citation type="submission" date="2025-09" db="UniProtKB">
        <authorList>
            <consortium name="Ensembl"/>
        </authorList>
    </citation>
    <scope>IDENTIFICATION</scope>
</reference>
<evidence type="ECO:0000256" key="1">
    <source>
        <dbReference type="ARBA" id="ARBA00004316"/>
    </source>
</evidence>
<evidence type="ECO:0000256" key="22">
    <source>
        <dbReference type="PIRSR" id="PIRSR608127-52"/>
    </source>
</evidence>
<dbReference type="GO" id="GO:0034707">
    <property type="term" value="C:chloride channel complex"/>
    <property type="evidence" value="ECO:0007669"/>
    <property type="project" value="UniProtKB-KW"/>
</dbReference>
<dbReference type="InterPro" id="IPR006028">
    <property type="entry name" value="GABAA/Glycine_rcpt"/>
</dbReference>
<keyword evidence="7" id="KW-0770">Synapse</keyword>
<feature type="binding site" evidence="23">
    <location>
        <begin position="390"/>
        <end position="395"/>
    </location>
    <ligand>
        <name>strychnine</name>
        <dbReference type="ChEBI" id="CHEBI:90700"/>
        <note>antagonist</note>
    </ligand>
</feature>
<evidence type="ECO:0000256" key="2">
    <source>
        <dbReference type="ARBA" id="ARBA00022448"/>
    </source>
</evidence>
<dbReference type="InterPro" id="IPR006029">
    <property type="entry name" value="Neurotrans-gated_channel_TM"/>
</dbReference>
<dbReference type="Pfam" id="PF02932">
    <property type="entry name" value="Neur_chan_memb"/>
    <property type="match status" value="1"/>
</dbReference>
<dbReference type="InterPro" id="IPR036734">
    <property type="entry name" value="Neur_chan_lig-bd_sf"/>
</dbReference>
<evidence type="ECO:0000256" key="12">
    <source>
        <dbReference type="ARBA" id="ARBA00023173"/>
    </source>
</evidence>
<reference evidence="29" key="1">
    <citation type="submission" date="2019-10" db="EMBL/GenBank/DDBJ databases">
        <title>Corvus moneduloides (New Caledonian crow) genome, bCorMon1, primary haplotype.</title>
        <authorList>
            <person name="Rutz C."/>
            <person name="Fungtammasan C."/>
            <person name="Mountcastle J."/>
            <person name="Formenti G."/>
            <person name="Chow W."/>
            <person name="Howe K."/>
            <person name="Steele M.P."/>
            <person name="Fernandes J."/>
            <person name="Gilbert M.T.P."/>
            <person name="Fedrigo O."/>
            <person name="Jarvis E.D."/>
            <person name="Gemmell N."/>
        </authorList>
    </citation>
    <scope>NUCLEOTIDE SEQUENCE [LARGE SCALE GENOMIC DNA]</scope>
</reference>
<feature type="region of interest" description="Disordered" evidence="25">
    <location>
        <begin position="48"/>
        <end position="69"/>
    </location>
</feature>
<evidence type="ECO:0000256" key="6">
    <source>
        <dbReference type="ARBA" id="ARBA00022989"/>
    </source>
</evidence>
<keyword evidence="13" id="KW-0325">Glycoprotein</keyword>
<evidence type="ECO:0000256" key="5">
    <source>
        <dbReference type="ARBA" id="ARBA00022729"/>
    </source>
</evidence>
<feature type="domain" description="Neurotransmitter-gated ion-channel transmembrane" evidence="27">
    <location>
        <begin position="415"/>
        <end position="512"/>
    </location>
</feature>
<feature type="site" description="Important for obstruction of the ion pore in the closed conformation" evidence="21">
    <location>
        <position position="449"/>
    </location>
</feature>
<comment type="caution">
    <text evidence="24">Lacks conserved residue(s) required for the propagation of feature annotation.</text>
</comment>
<evidence type="ECO:0000313" key="28">
    <source>
        <dbReference type="Ensembl" id="ENSCMUP00000009792.2"/>
    </source>
</evidence>
<comment type="subcellular location">
    <subcellularLocation>
        <location evidence="1">Cell projection</location>
    </subcellularLocation>
    <subcellularLocation>
        <location evidence="20">Postsynaptic cell membrane</location>
        <topology evidence="20">Multi-pass membrane protein</topology>
    </subcellularLocation>
</comment>
<dbReference type="Gene3D" id="1.20.58.390">
    <property type="entry name" value="Neurotransmitter-gated ion-channel transmembrane domain"/>
    <property type="match status" value="1"/>
</dbReference>
<dbReference type="GO" id="GO:0042995">
    <property type="term" value="C:cell projection"/>
    <property type="evidence" value="ECO:0007669"/>
    <property type="project" value="UniProtKB-SubCell"/>
</dbReference>
<dbReference type="InterPro" id="IPR006201">
    <property type="entry name" value="Neur_channel"/>
</dbReference>
<dbReference type="Gene3D" id="2.70.170.10">
    <property type="entry name" value="Neurotransmitter-gated ion-channel ligand-binding domain"/>
    <property type="match status" value="1"/>
</dbReference>
<evidence type="ECO:0000256" key="4">
    <source>
        <dbReference type="ARBA" id="ARBA00022692"/>
    </source>
</evidence>
<dbReference type="GO" id="GO:0045211">
    <property type="term" value="C:postsynaptic membrane"/>
    <property type="evidence" value="ECO:0007669"/>
    <property type="project" value="UniProtKB-SubCell"/>
</dbReference>
<comment type="catalytic activity">
    <reaction evidence="19">
        <text>chloride(in) = chloride(out)</text>
        <dbReference type="Rhea" id="RHEA:29823"/>
        <dbReference type="ChEBI" id="CHEBI:17996"/>
    </reaction>
</comment>
<evidence type="ECO:0000256" key="8">
    <source>
        <dbReference type="ARBA" id="ARBA00023065"/>
    </source>
</evidence>
<keyword evidence="6 24" id="KW-1133">Transmembrane helix</keyword>
<evidence type="ECO:0000256" key="18">
    <source>
        <dbReference type="ARBA" id="ARBA00023303"/>
    </source>
</evidence>
<keyword evidence="18 24" id="KW-0407">Ion channel</keyword>
<proteinExistence type="inferred from homology"/>
<dbReference type="CDD" id="cd19060">
    <property type="entry name" value="LGIC_TM_GlyR_alpha"/>
    <property type="match status" value="1"/>
</dbReference>